<feature type="domain" description="DUF4097" evidence="3">
    <location>
        <begin position="126"/>
        <end position="235"/>
    </location>
</feature>
<dbReference type="Pfam" id="PF13349">
    <property type="entry name" value="DUF4097"/>
    <property type="match status" value="1"/>
</dbReference>
<comment type="caution">
    <text evidence="4">The sequence shown here is derived from an EMBL/GenBank/DDBJ whole genome shotgun (WGS) entry which is preliminary data.</text>
</comment>
<evidence type="ECO:0000313" key="5">
    <source>
        <dbReference type="Proteomes" id="UP000657385"/>
    </source>
</evidence>
<evidence type="ECO:0000259" key="3">
    <source>
        <dbReference type="Pfam" id="PF13349"/>
    </source>
</evidence>
<dbReference type="InterPro" id="IPR025164">
    <property type="entry name" value="Toastrack_DUF4097"/>
</dbReference>
<dbReference type="Proteomes" id="UP000657385">
    <property type="component" value="Unassembled WGS sequence"/>
</dbReference>
<protein>
    <submittedName>
        <fullName evidence="4">DUF4097 family beta strand repeat protein</fullName>
    </submittedName>
</protein>
<sequence>MTRRRGLWYGLAAVVVMVVVPFSASGVVAWLVQQQAVGTHGYAHARISDVEVVAPSATVRIHAVPAGQEAVTSTLQWVSSRPDVYQQFNPRTGTLSLSYRCNGLKFLSGVGCNVALDIAAPAQASVHVISDSGATTVTGMAGPVSVSTTSGSITLQGVSGPVTAKADSGYIEGDNLLARTVAATAFSGSIDLDFAAPPDSVTAGVDSGAVDVELPRGTQYRVQASSNDGGGVNVDPGLASASAKGTITATATSGAVDIGYRHQGSDQPSSQLTPTGAATAAAPPSGQSRAG</sequence>
<proteinExistence type="predicted"/>
<keyword evidence="5" id="KW-1185">Reference proteome</keyword>
<keyword evidence="2" id="KW-0472">Membrane</keyword>
<keyword evidence="2" id="KW-1133">Transmembrane helix</keyword>
<feature type="transmembrane region" description="Helical" evidence="2">
    <location>
        <begin position="7"/>
        <end position="32"/>
    </location>
</feature>
<keyword evidence="2" id="KW-0812">Transmembrane</keyword>
<gene>
    <name evidence="4" type="ORF">I2501_19815</name>
</gene>
<reference evidence="4" key="1">
    <citation type="submission" date="2020-11" db="EMBL/GenBank/DDBJ databases">
        <title>Isolation and identification of active actinomycetes.</title>
        <authorList>
            <person name="Yu B."/>
        </authorList>
    </citation>
    <scope>NUCLEOTIDE SEQUENCE</scope>
    <source>
        <strain evidence="4">NEAU-YB345</strain>
    </source>
</reference>
<dbReference type="AlphaFoldDB" id="A0A931FE48"/>
<evidence type="ECO:0000256" key="2">
    <source>
        <dbReference type="SAM" id="Phobius"/>
    </source>
</evidence>
<feature type="compositionally biased region" description="Low complexity" evidence="1">
    <location>
        <begin position="273"/>
        <end position="284"/>
    </location>
</feature>
<name>A0A931FE48_9ACTN</name>
<feature type="region of interest" description="Disordered" evidence="1">
    <location>
        <begin position="259"/>
        <end position="291"/>
    </location>
</feature>
<dbReference type="EMBL" id="JADPRT010000008">
    <property type="protein sequence ID" value="MBF9070278.1"/>
    <property type="molecule type" value="Genomic_DNA"/>
</dbReference>
<accession>A0A931FE48</accession>
<evidence type="ECO:0000313" key="4">
    <source>
        <dbReference type="EMBL" id="MBF9070278.1"/>
    </source>
</evidence>
<evidence type="ECO:0000256" key="1">
    <source>
        <dbReference type="SAM" id="MobiDB-lite"/>
    </source>
</evidence>
<organism evidence="4 5">
    <name type="scientific">Streptacidiphilus fuscans</name>
    <dbReference type="NCBI Taxonomy" id="2789292"/>
    <lineage>
        <taxon>Bacteria</taxon>
        <taxon>Bacillati</taxon>
        <taxon>Actinomycetota</taxon>
        <taxon>Actinomycetes</taxon>
        <taxon>Kitasatosporales</taxon>
        <taxon>Streptomycetaceae</taxon>
        <taxon>Streptacidiphilus</taxon>
    </lineage>
</organism>
<dbReference type="RefSeq" id="WP_196195464.1">
    <property type="nucleotide sequence ID" value="NZ_JADPRT010000008.1"/>
</dbReference>